<protein>
    <submittedName>
        <fullName evidence="1">Uncharacterized protein</fullName>
    </submittedName>
</protein>
<evidence type="ECO:0000313" key="1">
    <source>
        <dbReference type="EMBL" id="KAK9240561.1"/>
    </source>
</evidence>
<keyword evidence="2" id="KW-1185">Reference proteome</keyword>
<sequence length="364" mass="38544">MPLSAQSTPASTASSSSASSSPSPLSLLKHHSFAFAPSDIDPDHYGQMSIDVHSAAAASGSTMGGGGGGRTSVHSSVSTESGGSDLDRNSVAYAPLTPDTPPFPSDESVPAPKKEQQQSDRKRSASERKKDTKDDVVRRRTRTGCLTCRKRRIKCDEAKPKCSNCTKSRRVCEGYGPRVDLRSPYYKVRSIVPLPSDQSNYAAMMAAGMNPYPSYMSAQPFAPPPFGGPVHPDHLYAASNYYAAAATAAAAGAPYPDPAVYAPMPYMPVAYLPGTWPTAPSGPILMQSVSPMTAADAIPQAPPDSGMPLPAQSYPYWMPPTFVPLPQHAQSAMPESSHARLSLNEDGGFYSTGSDIMPEIFAPP</sequence>
<gene>
    <name evidence="1" type="ORF">V1525DRAFT_395344</name>
</gene>
<accession>A0ACC3TAB9</accession>
<reference evidence="2" key="1">
    <citation type="journal article" date="2024" name="Front. Bioeng. Biotechnol.">
        <title>Genome-scale model development and genomic sequencing of the oleaginous clade Lipomyces.</title>
        <authorList>
            <person name="Czajka J.J."/>
            <person name="Han Y."/>
            <person name="Kim J."/>
            <person name="Mondo S.J."/>
            <person name="Hofstad B.A."/>
            <person name="Robles A."/>
            <person name="Haridas S."/>
            <person name="Riley R."/>
            <person name="LaButti K."/>
            <person name="Pangilinan J."/>
            <person name="Andreopoulos W."/>
            <person name="Lipzen A."/>
            <person name="Yan J."/>
            <person name="Wang M."/>
            <person name="Ng V."/>
            <person name="Grigoriev I.V."/>
            <person name="Spatafora J.W."/>
            <person name="Magnuson J.K."/>
            <person name="Baker S.E."/>
            <person name="Pomraning K.R."/>
        </authorList>
    </citation>
    <scope>NUCLEOTIDE SEQUENCE [LARGE SCALE GENOMIC DNA]</scope>
    <source>
        <strain evidence="2">CBS 7786</strain>
    </source>
</reference>
<dbReference type="Proteomes" id="UP001433508">
    <property type="component" value="Unassembled WGS sequence"/>
</dbReference>
<evidence type="ECO:0000313" key="2">
    <source>
        <dbReference type="Proteomes" id="UP001433508"/>
    </source>
</evidence>
<organism evidence="1 2">
    <name type="scientific">Lipomyces kononenkoae</name>
    <name type="common">Yeast</name>
    <dbReference type="NCBI Taxonomy" id="34357"/>
    <lineage>
        <taxon>Eukaryota</taxon>
        <taxon>Fungi</taxon>
        <taxon>Dikarya</taxon>
        <taxon>Ascomycota</taxon>
        <taxon>Saccharomycotina</taxon>
        <taxon>Lipomycetes</taxon>
        <taxon>Lipomycetales</taxon>
        <taxon>Lipomycetaceae</taxon>
        <taxon>Lipomyces</taxon>
    </lineage>
</organism>
<proteinExistence type="predicted"/>
<dbReference type="EMBL" id="MU971339">
    <property type="protein sequence ID" value="KAK9240561.1"/>
    <property type="molecule type" value="Genomic_DNA"/>
</dbReference>
<comment type="caution">
    <text evidence="1">The sequence shown here is derived from an EMBL/GenBank/DDBJ whole genome shotgun (WGS) entry which is preliminary data.</text>
</comment>
<name>A0ACC3TAB9_LIPKO</name>